<dbReference type="OrthoDB" id="5189518at2"/>
<dbReference type="GO" id="GO:0003677">
    <property type="term" value="F:DNA binding"/>
    <property type="evidence" value="ECO:0007669"/>
    <property type="project" value="InterPro"/>
</dbReference>
<evidence type="ECO:0000256" key="1">
    <source>
        <dbReference type="ARBA" id="ARBA00023172"/>
    </source>
</evidence>
<gene>
    <name evidence="2" type="ORF">E1286_10450</name>
</gene>
<proteinExistence type="predicted"/>
<dbReference type="InterPro" id="IPR011010">
    <property type="entry name" value="DNA_brk_join_enz"/>
</dbReference>
<dbReference type="AlphaFoldDB" id="A0A4R4Z105"/>
<name>A0A4R4Z105_9ACTN</name>
<reference evidence="2 3" key="1">
    <citation type="submission" date="2019-03" db="EMBL/GenBank/DDBJ databases">
        <title>Draft genome sequences of novel Actinobacteria.</title>
        <authorList>
            <person name="Sahin N."/>
            <person name="Ay H."/>
            <person name="Saygin H."/>
        </authorList>
    </citation>
    <scope>NUCLEOTIDE SEQUENCE [LARGE SCALE GENOMIC DNA]</scope>
    <source>
        <strain evidence="2 3">CH32</strain>
    </source>
</reference>
<dbReference type="Gene3D" id="1.10.443.10">
    <property type="entry name" value="Intergrase catalytic core"/>
    <property type="match status" value="1"/>
</dbReference>
<evidence type="ECO:0000313" key="2">
    <source>
        <dbReference type="EMBL" id="TDD51588.1"/>
    </source>
</evidence>
<dbReference type="GO" id="GO:0006310">
    <property type="term" value="P:DNA recombination"/>
    <property type="evidence" value="ECO:0007669"/>
    <property type="project" value="UniProtKB-KW"/>
</dbReference>
<dbReference type="SUPFAM" id="SSF56349">
    <property type="entry name" value="DNA breaking-rejoining enzymes"/>
    <property type="match status" value="1"/>
</dbReference>
<evidence type="ECO:0000313" key="3">
    <source>
        <dbReference type="Proteomes" id="UP000295302"/>
    </source>
</evidence>
<dbReference type="Proteomes" id="UP000295302">
    <property type="component" value="Unassembled WGS sequence"/>
</dbReference>
<keyword evidence="3" id="KW-1185">Reference proteome</keyword>
<organism evidence="2 3">
    <name type="scientific">Nonomuraea terrae</name>
    <dbReference type="NCBI Taxonomy" id="2530383"/>
    <lineage>
        <taxon>Bacteria</taxon>
        <taxon>Bacillati</taxon>
        <taxon>Actinomycetota</taxon>
        <taxon>Actinomycetes</taxon>
        <taxon>Streptosporangiales</taxon>
        <taxon>Streptosporangiaceae</taxon>
        <taxon>Nonomuraea</taxon>
    </lineage>
</organism>
<accession>A0A4R4Z105</accession>
<dbReference type="GO" id="GO:0015074">
    <property type="term" value="P:DNA integration"/>
    <property type="evidence" value="ECO:0007669"/>
    <property type="project" value="InterPro"/>
</dbReference>
<dbReference type="RefSeq" id="WP_132611139.1">
    <property type="nucleotide sequence ID" value="NZ_SMKQ01000020.1"/>
</dbReference>
<evidence type="ECO:0008006" key="4">
    <source>
        <dbReference type="Google" id="ProtNLM"/>
    </source>
</evidence>
<dbReference type="InterPro" id="IPR013762">
    <property type="entry name" value="Integrase-like_cat_sf"/>
</dbReference>
<protein>
    <recommendedName>
        <fullName evidence="4">Tyr recombinase domain-containing protein</fullName>
    </recommendedName>
</protein>
<keyword evidence="1" id="KW-0233">DNA recombination</keyword>
<comment type="caution">
    <text evidence="2">The sequence shown here is derived from an EMBL/GenBank/DDBJ whole genome shotgun (WGS) entry which is preliminary data.</text>
</comment>
<sequence length="311" mass="34145">MTLDPVTSATITGYRPQNAPPEWERIGGHVRMLVAASADRSPYRVQRLLTATTRLAVWCHRSGLPDDPEVWLRHETIDAFVLTGCTDLAPSSAQTYRSWLRHMRATLAWLERGEQTPPPMKAPKTVSPPYSPAQLSRLRGWAERLPGQARHDALALMALAFGCGLTSGEVAAVRTGHLRRLDSGAIVVTVPGIERLIVCRAAWEDVLARAADQPGDRFVFRPRRAARHAKNLFSSWTARHRPTGGLPALSVRRLRSSWIVELLSARIDLGVVAAAAGMSASALARYQPFVPALDEPTAVALLRGRPDEQAR</sequence>
<dbReference type="EMBL" id="SMKQ01000020">
    <property type="protein sequence ID" value="TDD51588.1"/>
    <property type="molecule type" value="Genomic_DNA"/>
</dbReference>